<comment type="similarity">
    <text evidence="2">Belongs to the GTP-binding SRP family.</text>
</comment>
<sequence length="622" mass="64596">MRIKRFTAPDMRTALRMVRDEQGADAVILSTRASADGAGIEVVAATDYDEALVAQALRAAAPASGAPARPQAAAAPPRAAASASPAPAAGDGATRDSLISRARAVFRIGDAPTLAELTGGAPEAAPGAAPAAAHAPAPARSVAAPASARPPAATMPPAPTAPATTARPPVPATPTPAPAATSPAAIPPAAVPSRFEAMMAALDAAPMPAPRAEATSIPSAAADFEPAAPAFLAPRAPIAEATPAARPAREDEAEDFGPLMPDFPMPLRPEPVTDAAASAPRESIAAQLPDATRPPAENTDGERTRDAIAPRALQAVVSPELDPAIVSMREEMARMRQMMETQMEQLSLERLRGSPARAAVLEALAGYGCDESLAREVAAQIDPRLPVDAIHGPMFETLARMITVTRSEPLEDGGVIALVGPTGAGKTTTAAKLAARFAARHRARDVALVTTDCERAGAREQLQAHGRRLGITVCEAEGPERLQDTLAQLVDYPLVLVDTTGHAPRDRAVFSQILWLRAARKVRSLLVLPANAHPYDLGEVIRRYRPAKPEGVVLTKLDETGRLGSALSVLARHGLGLAYTTQGQQVPSDLDAADATRLVQSLEKTRRAADNPLATEDRHAVA</sequence>
<keyword evidence="11" id="KW-1006">Bacterial flagellum protein export</keyword>
<evidence type="ECO:0000256" key="14">
    <source>
        <dbReference type="SAM" id="MobiDB-lite"/>
    </source>
</evidence>
<feature type="region of interest" description="Disordered" evidence="14">
    <location>
        <begin position="117"/>
        <end position="185"/>
    </location>
</feature>
<accession>A0A5D4XRE2</accession>
<dbReference type="OrthoDB" id="9778554at2"/>
<evidence type="ECO:0000256" key="12">
    <source>
        <dbReference type="ARBA" id="ARBA00025337"/>
    </source>
</evidence>
<dbReference type="Gene3D" id="3.40.50.300">
    <property type="entry name" value="P-loop containing nucleotide triphosphate hydrolases"/>
    <property type="match status" value="1"/>
</dbReference>
<keyword evidence="17" id="KW-0282">Flagellum</keyword>
<gene>
    <name evidence="17" type="ORF">FZO89_08645</name>
</gene>
<dbReference type="Pfam" id="PF00448">
    <property type="entry name" value="SRP54"/>
    <property type="match status" value="1"/>
</dbReference>
<keyword evidence="8" id="KW-0653">Protein transport</keyword>
<feature type="compositionally biased region" description="Low complexity" evidence="14">
    <location>
        <begin position="63"/>
        <end position="92"/>
    </location>
</feature>
<proteinExistence type="inferred from homology"/>
<evidence type="ECO:0000256" key="11">
    <source>
        <dbReference type="ARBA" id="ARBA00023225"/>
    </source>
</evidence>
<keyword evidence="5" id="KW-1003">Cell membrane</keyword>
<feature type="compositionally biased region" description="Low complexity" evidence="14">
    <location>
        <begin position="121"/>
        <end position="152"/>
    </location>
</feature>
<feature type="compositionally biased region" description="Pro residues" evidence="14">
    <location>
        <begin position="168"/>
        <end position="177"/>
    </location>
</feature>
<dbReference type="GO" id="GO:0005047">
    <property type="term" value="F:signal recognition particle binding"/>
    <property type="evidence" value="ECO:0007669"/>
    <property type="project" value="TreeGrafter"/>
</dbReference>
<dbReference type="Proteomes" id="UP000324973">
    <property type="component" value="Unassembled WGS sequence"/>
</dbReference>
<feature type="region of interest" description="Disordered" evidence="14">
    <location>
        <begin position="63"/>
        <end position="93"/>
    </location>
</feature>
<dbReference type="Gene3D" id="1.20.120.1380">
    <property type="entry name" value="Flagellar FlhF biosynthesis protein, N domain"/>
    <property type="match status" value="1"/>
</dbReference>
<evidence type="ECO:0000259" key="16">
    <source>
        <dbReference type="SMART" id="SM00962"/>
    </source>
</evidence>
<dbReference type="GO" id="GO:0015031">
    <property type="term" value="P:protein transport"/>
    <property type="evidence" value="ECO:0007669"/>
    <property type="project" value="UniProtKB-KW"/>
</dbReference>
<dbReference type="GO" id="GO:0003924">
    <property type="term" value="F:GTPase activity"/>
    <property type="evidence" value="ECO:0007669"/>
    <property type="project" value="InterPro"/>
</dbReference>
<dbReference type="AlphaFoldDB" id="A0A5D4XRE2"/>
<keyword evidence="4" id="KW-0813">Transport</keyword>
<keyword evidence="10" id="KW-0472">Membrane</keyword>
<keyword evidence="17" id="KW-0966">Cell projection</keyword>
<evidence type="ECO:0000256" key="6">
    <source>
        <dbReference type="ARBA" id="ARBA00022741"/>
    </source>
</evidence>
<keyword evidence="18" id="KW-1185">Reference proteome</keyword>
<dbReference type="SUPFAM" id="SSF52540">
    <property type="entry name" value="P-loop containing nucleoside triphosphate hydrolases"/>
    <property type="match status" value="1"/>
</dbReference>
<name>A0A5D4XRE2_9GAMM</name>
<dbReference type="InterPro" id="IPR047040">
    <property type="entry name" value="FlhF__GTPase_dom"/>
</dbReference>
<protein>
    <recommendedName>
        <fullName evidence="3">Flagellar biosynthesis protein FlhF</fullName>
    </recommendedName>
    <alternativeName>
        <fullName evidence="13">Flagella-associated GTP-binding protein</fullName>
    </alternativeName>
</protein>
<feature type="region of interest" description="Disordered" evidence="14">
    <location>
        <begin position="273"/>
        <end position="305"/>
    </location>
</feature>
<dbReference type="RefSeq" id="WP_149102870.1">
    <property type="nucleotide sequence ID" value="NZ_VTFT01000001.1"/>
</dbReference>
<feature type="domain" description="SRP54-type proteins GTP-binding" evidence="16">
    <location>
        <begin position="413"/>
        <end position="604"/>
    </location>
</feature>
<organism evidence="17 18">
    <name type="scientific">Luteimonas viscosa</name>
    <dbReference type="NCBI Taxonomy" id="1132694"/>
    <lineage>
        <taxon>Bacteria</taxon>
        <taxon>Pseudomonadati</taxon>
        <taxon>Pseudomonadota</taxon>
        <taxon>Gammaproteobacteria</taxon>
        <taxon>Lysobacterales</taxon>
        <taxon>Lysobacteraceae</taxon>
        <taxon>Luteimonas</taxon>
    </lineage>
</organism>
<reference evidence="17 18" key="1">
    <citation type="submission" date="2019-08" db="EMBL/GenBank/DDBJ databases">
        <title>Luteimonas viscosus sp. nov., isolated from soil of a sunflower field.</title>
        <authorList>
            <person name="Jianli Z."/>
            <person name="Ying Z."/>
        </authorList>
    </citation>
    <scope>NUCLEOTIDE SEQUENCE [LARGE SCALE GENOMIC DNA]</scope>
    <source>
        <strain evidence="17 18">XBU10</strain>
    </source>
</reference>
<dbReference type="EMBL" id="VTFT01000001">
    <property type="protein sequence ID" value="TYT26321.1"/>
    <property type="molecule type" value="Genomic_DNA"/>
</dbReference>
<dbReference type="SMART" id="SM00382">
    <property type="entry name" value="AAA"/>
    <property type="match status" value="1"/>
</dbReference>
<dbReference type="CDD" id="cd17873">
    <property type="entry name" value="FlhF"/>
    <property type="match status" value="1"/>
</dbReference>
<evidence type="ECO:0000256" key="1">
    <source>
        <dbReference type="ARBA" id="ARBA00004413"/>
    </source>
</evidence>
<feature type="compositionally biased region" description="Low complexity" evidence="14">
    <location>
        <begin position="275"/>
        <end position="286"/>
    </location>
</feature>
<dbReference type="InterPro" id="IPR027417">
    <property type="entry name" value="P-loop_NTPase"/>
</dbReference>
<evidence type="ECO:0000256" key="10">
    <source>
        <dbReference type="ARBA" id="ARBA00023136"/>
    </source>
</evidence>
<evidence type="ECO:0000313" key="17">
    <source>
        <dbReference type="EMBL" id="TYT26321.1"/>
    </source>
</evidence>
<comment type="function">
    <text evidence="12">Necessary for flagellar biosynthesis. May be involved in translocation of the flagellum.</text>
</comment>
<comment type="subcellular location">
    <subcellularLocation>
        <location evidence="1">Cell membrane</location>
        <topology evidence="1">Peripheral membrane protein</topology>
        <orientation evidence="1">Cytoplasmic side</orientation>
    </subcellularLocation>
</comment>
<dbReference type="GO" id="GO:0006614">
    <property type="term" value="P:SRP-dependent cotranslational protein targeting to membrane"/>
    <property type="evidence" value="ECO:0007669"/>
    <property type="project" value="InterPro"/>
</dbReference>
<evidence type="ECO:0000256" key="5">
    <source>
        <dbReference type="ARBA" id="ARBA00022475"/>
    </source>
</evidence>
<dbReference type="PANTHER" id="PTHR43134:SF3">
    <property type="entry name" value="FLAGELLAR BIOSYNTHESIS PROTEIN FLHF"/>
    <property type="match status" value="1"/>
</dbReference>
<evidence type="ECO:0000256" key="4">
    <source>
        <dbReference type="ARBA" id="ARBA00022448"/>
    </source>
</evidence>
<evidence type="ECO:0000256" key="8">
    <source>
        <dbReference type="ARBA" id="ARBA00022927"/>
    </source>
</evidence>
<keyword evidence="6" id="KW-0547">Nucleotide-binding</keyword>
<keyword evidence="9" id="KW-0342">GTP-binding</keyword>
<dbReference type="InterPro" id="IPR003593">
    <property type="entry name" value="AAA+_ATPase"/>
</dbReference>
<comment type="caution">
    <text evidence="17">The sequence shown here is derived from an EMBL/GenBank/DDBJ whole genome shotgun (WGS) entry which is preliminary data.</text>
</comment>
<dbReference type="InterPro" id="IPR000897">
    <property type="entry name" value="SRP54_GTPase_dom"/>
</dbReference>
<dbReference type="FunFam" id="3.40.50.300:FF:000695">
    <property type="entry name" value="Flagellar biosynthesis regulator FlhF"/>
    <property type="match status" value="1"/>
</dbReference>
<dbReference type="GO" id="GO:0005525">
    <property type="term" value="F:GTP binding"/>
    <property type="evidence" value="ECO:0007669"/>
    <property type="project" value="UniProtKB-KW"/>
</dbReference>
<evidence type="ECO:0000259" key="15">
    <source>
        <dbReference type="SMART" id="SM00382"/>
    </source>
</evidence>
<evidence type="ECO:0000313" key="18">
    <source>
        <dbReference type="Proteomes" id="UP000324973"/>
    </source>
</evidence>
<evidence type="ECO:0000256" key="2">
    <source>
        <dbReference type="ARBA" id="ARBA00008531"/>
    </source>
</evidence>
<dbReference type="SMART" id="SM00962">
    <property type="entry name" value="SRP54"/>
    <property type="match status" value="1"/>
</dbReference>
<evidence type="ECO:0000256" key="13">
    <source>
        <dbReference type="ARBA" id="ARBA00030866"/>
    </source>
</evidence>
<dbReference type="GO" id="GO:0005886">
    <property type="term" value="C:plasma membrane"/>
    <property type="evidence" value="ECO:0007669"/>
    <property type="project" value="UniProtKB-SubCell"/>
</dbReference>
<evidence type="ECO:0000256" key="7">
    <source>
        <dbReference type="ARBA" id="ARBA00022795"/>
    </source>
</evidence>
<dbReference type="GO" id="GO:0044781">
    <property type="term" value="P:bacterial-type flagellum organization"/>
    <property type="evidence" value="ECO:0007669"/>
    <property type="project" value="UniProtKB-KW"/>
</dbReference>
<keyword evidence="17" id="KW-0969">Cilium</keyword>
<dbReference type="PANTHER" id="PTHR43134">
    <property type="entry name" value="SIGNAL RECOGNITION PARTICLE RECEPTOR SUBUNIT ALPHA"/>
    <property type="match status" value="1"/>
</dbReference>
<evidence type="ECO:0000256" key="3">
    <source>
        <dbReference type="ARBA" id="ARBA00014919"/>
    </source>
</evidence>
<evidence type="ECO:0000256" key="9">
    <source>
        <dbReference type="ARBA" id="ARBA00023134"/>
    </source>
</evidence>
<feature type="domain" description="AAA+ ATPase" evidence="15">
    <location>
        <begin position="412"/>
        <end position="591"/>
    </location>
</feature>
<keyword evidence="7" id="KW-1005">Bacterial flagellum biogenesis</keyword>